<dbReference type="InterPro" id="IPR016186">
    <property type="entry name" value="C-type_lectin-like/link_sf"/>
</dbReference>
<dbReference type="Pfam" id="PF00059">
    <property type="entry name" value="Lectin_C"/>
    <property type="match status" value="1"/>
</dbReference>
<organism evidence="4 5">
    <name type="scientific">Magallana gigas</name>
    <name type="common">Pacific oyster</name>
    <name type="synonym">Crassostrea gigas</name>
    <dbReference type="NCBI Taxonomy" id="29159"/>
    <lineage>
        <taxon>Eukaryota</taxon>
        <taxon>Metazoa</taxon>
        <taxon>Spiralia</taxon>
        <taxon>Lophotrochozoa</taxon>
        <taxon>Mollusca</taxon>
        <taxon>Bivalvia</taxon>
        <taxon>Autobranchia</taxon>
        <taxon>Pteriomorphia</taxon>
        <taxon>Ostreida</taxon>
        <taxon>Ostreoidea</taxon>
        <taxon>Ostreidae</taxon>
        <taxon>Magallana</taxon>
    </lineage>
</organism>
<reference evidence="4" key="1">
    <citation type="submission" date="2022-08" db="UniProtKB">
        <authorList>
            <consortium name="EnsemblMetazoa"/>
        </authorList>
    </citation>
    <scope>IDENTIFICATION</scope>
    <source>
        <strain evidence="4">05x7-T-G4-1.051#20</strain>
    </source>
</reference>
<keyword evidence="1" id="KW-1015">Disulfide bond</keyword>
<dbReference type="Gene3D" id="3.10.100.10">
    <property type="entry name" value="Mannose-Binding Protein A, subunit A"/>
    <property type="match status" value="1"/>
</dbReference>
<feature type="signal peptide" evidence="2">
    <location>
        <begin position="1"/>
        <end position="18"/>
    </location>
</feature>
<dbReference type="EnsemblMetazoa" id="G11748.1">
    <property type="protein sequence ID" value="G11748.1:cds"/>
    <property type="gene ID" value="G11748"/>
</dbReference>
<dbReference type="PROSITE" id="PS51257">
    <property type="entry name" value="PROKAR_LIPOPROTEIN"/>
    <property type="match status" value="1"/>
</dbReference>
<dbReference type="InterPro" id="IPR050111">
    <property type="entry name" value="C-type_lectin/snaclec_domain"/>
</dbReference>
<dbReference type="PROSITE" id="PS50041">
    <property type="entry name" value="C_TYPE_LECTIN_2"/>
    <property type="match status" value="1"/>
</dbReference>
<dbReference type="InterPro" id="IPR001304">
    <property type="entry name" value="C-type_lectin-like"/>
</dbReference>
<dbReference type="SMART" id="SM00034">
    <property type="entry name" value="CLECT"/>
    <property type="match status" value="1"/>
</dbReference>
<evidence type="ECO:0000313" key="5">
    <source>
        <dbReference type="Proteomes" id="UP000005408"/>
    </source>
</evidence>
<feature type="chain" id="PRO_5036477857" description="C-type lectin domain-containing protein" evidence="2">
    <location>
        <begin position="19"/>
        <end position="150"/>
    </location>
</feature>
<keyword evidence="5" id="KW-1185">Reference proteome</keyword>
<protein>
    <recommendedName>
        <fullName evidence="3">C-type lectin domain-containing protein</fullName>
    </recommendedName>
</protein>
<dbReference type="CDD" id="cd00037">
    <property type="entry name" value="CLECT"/>
    <property type="match status" value="1"/>
</dbReference>
<evidence type="ECO:0000259" key="3">
    <source>
        <dbReference type="PROSITE" id="PS50041"/>
    </source>
</evidence>
<dbReference type="InterPro" id="IPR018378">
    <property type="entry name" value="C-type_lectin_CS"/>
</dbReference>
<feature type="domain" description="C-type lectin" evidence="3">
    <location>
        <begin position="26"/>
        <end position="142"/>
    </location>
</feature>
<sequence length="150" mass="17463">MRIGILLSIACFITIGTACPVGWTPYQDSCYHVSPENESWINAMKMCEVHGSYLADILDAEENRFIVSLMHHTQSNSFWIGGSDWTVEGKWVWEPLGIKFNYTNFADGRPNNYHGENCLSIRAQNHQWDDDDCDEKRRYLCEKRQAKLYF</sequence>
<dbReference type="AlphaFoldDB" id="A0A8W8HZ22"/>
<accession>A0A8W8HZ22</accession>
<name>A0A8W8HZ22_MAGGI</name>
<dbReference type="PANTHER" id="PTHR22803">
    <property type="entry name" value="MANNOSE, PHOSPHOLIPASE, LECTIN RECEPTOR RELATED"/>
    <property type="match status" value="1"/>
</dbReference>
<dbReference type="Proteomes" id="UP000005408">
    <property type="component" value="Unassembled WGS sequence"/>
</dbReference>
<evidence type="ECO:0000313" key="4">
    <source>
        <dbReference type="EnsemblMetazoa" id="G11748.1:cds"/>
    </source>
</evidence>
<evidence type="ECO:0000256" key="2">
    <source>
        <dbReference type="SAM" id="SignalP"/>
    </source>
</evidence>
<dbReference type="SUPFAM" id="SSF56436">
    <property type="entry name" value="C-type lectin-like"/>
    <property type="match status" value="1"/>
</dbReference>
<proteinExistence type="predicted"/>
<dbReference type="InterPro" id="IPR016187">
    <property type="entry name" value="CTDL_fold"/>
</dbReference>
<evidence type="ECO:0000256" key="1">
    <source>
        <dbReference type="ARBA" id="ARBA00023157"/>
    </source>
</evidence>
<dbReference type="PROSITE" id="PS00615">
    <property type="entry name" value="C_TYPE_LECTIN_1"/>
    <property type="match status" value="1"/>
</dbReference>
<keyword evidence="2" id="KW-0732">Signal</keyword>